<evidence type="ECO:0000256" key="1">
    <source>
        <dbReference type="ARBA" id="ARBA00001970"/>
    </source>
</evidence>
<comment type="similarity">
    <text evidence="3">In the C-terminal section; belongs to the flavoprotein pyridine nucleotide cytochrome reductase family.</text>
</comment>
<dbReference type="Pfam" id="PF00042">
    <property type="entry name" value="Globin"/>
    <property type="match status" value="1"/>
</dbReference>
<dbReference type="GO" id="GO:0046210">
    <property type="term" value="P:nitric oxide catabolic process"/>
    <property type="evidence" value="ECO:0007669"/>
    <property type="project" value="TreeGrafter"/>
</dbReference>
<dbReference type="RefSeq" id="WP_046004656.1">
    <property type="nucleotide sequence ID" value="NZ_JXYA01000018.1"/>
</dbReference>
<dbReference type="GO" id="GO:0071949">
    <property type="term" value="F:FAD binding"/>
    <property type="evidence" value="ECO:0007669"/>
    <property type="project" value="TreeGrafter"/>
</dbReference>
<protein>
    <recommendedName>
        <fullName evidence="4">nitric oxide dioxygenase</fullName>
        <ecNumber evidence="4">1.14.12.17</ecNumber>
    </recommendedName>
</protein>
<dbReference type="PANTHER" id="PTHR43396">
    <property type="entry name" value="FLAVOHEMOPROTEIN"/>
    <property type="match status" value="1"/>
</dbReference>
<proteinExistence type="inferred from homology"/>
<evidence type="ECO:0000256" key="6">
    <source>
        <dbReference type="ARBA" id="ARBA00022617"/>
    </source>
</evidence>
<dbReference type="PRINTS" id="PR00409">
    <property type="entry name" value="PHDIOXRDTASE"/>
</dbReference>
<dbReference type="SUPFAM" id="SSF52343">
    <property type="entry name" value="Ferredoxin reductase-like, C-terminal NADP-linked domain"/>
    <property type="match status" value="1"/>
</dbReference>
<dbReference type="InterPro" id="IPR001433">
    <property type="entry name" value="OxRdtase_FAD/NAD-bd"/>
</dbReference>
<feature type="domain" description="Globin" evidence="19">
    <location>
        <begin position="1"/>
        <end position="138"/>
    </location>
</feature>
<dbReference type="EMBL" id="JXYA01000018">
    <property type="protein sequence ID" value="KJZ09637.1"/>
    <property type="molecule type" value="Genomic_DNA"/>
</dbReference>
<reference evidence="21 22" key="1">
    <citation type="journal article" date="2015" name="BMC Genomics">
        <title>Genome mining reveals unlocked bioactive potential of marine Gram-negative bacteria.</title>
        <authorList>
            <person name="Machado H."/>
            <person name="Sonnenschein E.C."/>
            <person name="Melchiorsen J."/>
            <person name="Gram L."/>
        </authorList>
    </citation>
    <scope>NUCLEOTIDE SEQUENCE [LARGE SCALE GENOMIC DNA]</scope>
    <source>
        <strain evidence="21 22">S2471</strain>
    </source>
</reference>
<name>A0A0F4QSQ7_9GAMM</name>
<sequence length="392" mass="43901">MLCQRTITLVKQSIPLLADAGVEVTEHFYQRMFAHNPELLDVFNLSNQRSGRQQFALFNALAAYATYIDQPEVLSDAIKRINHKHASLSIQPHHYPIVGEHLLATLREKFPQQFNAEIEQAWAEAYAFLADLFITQEEGIYRQTEQHHGGWRGTRRFTISQIVHESDLVKSFYLKPCDGQAVMPYQAGQYLAVQCDIPGQSHRQIRQYSLSHASNGRFYRISVKLDNLVSGYLHGLCEGDELDISPPAGDFVLRQTDTPKVLISAGVGITPMMAMLHTQAQQQSDQAVFFLHACRTPTQQSFNRELTQAADALPALTTYTWFEEGATGTSSQQVGAGRMVLAPLSDTLPVNNGEFYLCGPTPFMADLKQQLLALGVDDARILYEVFGPHESL</sequence>
<keyword evidence="18" id="KW-0813">Transport</keyword>
<evidence type="ECO:0000256" key="18">
    <source>
        <dbReference type="RuleBase" id="RU000356"/>
    </source>
</evidence>
<dbReference type="OrthoDB" id="9801223at2"/>
<evidence type="ECO:0000256" key="10">
    <source>
        <dbReference type="ARBA" id="ARBA00022827"/>
    </source>
</evidence>
<keyword evidence="6 18" id="KW-0349">Heme</keyword>
<dbReference type="PROSITE" id="PS51384">
    <property type="entry name" value="FAD_FR"/>
    <property type="match status" value="1"/>
</dbReference>
<evidence type="ECO:0000256" key="3">
    <source>
        <dbReference type="ARBA" id="ARBA00006401"/>
    </source>
</evidence>
<dbReference type="GO" id="GO:0005344">
    <property type="term" value="F:oxygen carrier activity"/>
    <property type="evidence" value="ECO:0007669"/>
    <property type="project" value="UniProtKB-KW"/>
</dbReference>
<evidence type="ECO:0000259" key="20">
    <source>
        <dbReference type="PROSITE" id="PS51384"/>
    </source>
</evidence>
<dbReference type="FunFam" id="3.40.50.80:FF:000010">
    <property type="entry name" value="Flavohemoprotein"/>
    <property type="match status" value="1"/>
</dbReference>
<dbReference type="SUPFAM" id="SSF63380">
    <property type="entry name" value="Riboflavin synthase domain-like"/>
    <property type="match status" value="1"/>
</dbReference>
<comment type="function">
    <text evidence="15">Is involved in NO detoxification in an aerobic process, termed nitric oxide dioxygenase (NOD) reaction that utilizes O(2) and NAD(P)H to convert NO to nitrate, which protects the bacterium from various noxious nitrogen compounds. Therefore, plays a central role in the inducible response to nitrosative stress.</text>
</comment>
<evidence type="ECO:0000259" key="19">
    <source>
        <dbReference type="PROSITE" id="PS01033"/>
    </source>
</evidence>
<keyword evidence="13" id="KW-0408">Iron</keyword>
<dbReference type="AlphaFoldDB" id="A0A0F4QSQ7"/>
<comment type="cofactor">
    <cofactor evidence="2">
        <name>FAD</name>
        <dbReference type="ChEBI" id="CHEBI:57692"/>
    </cofactor>
</comment>
<dbReference type="PROSITE" id="PS01033">
    <property type="entry name" value="GLOBIN"/>
    <property type="match status" value="1"/>
</dbReference>
<evidence type="ECO:0000256" key="4">
    <source>
        <dbReference type="ARBA" id="ARBA00012229"/>
    </source>
</evidence>
<gene>
    <name evidence="21" type="ORF">TW77_09060</name>
</gene>
<evidence type="ECO:0000313" key="21">
    <source>
        <dbReference type="EMBL" id="KJZ09637.1"/>
    </source>
</evidence>
<dbReference type="InterPro" id="IPR009050">
    <property type="entry name" value="Globin-like_sf"/>
</dbReference>
<dbReference type="GO" id="GO:0071500">
    <property type="term" value="P:cellular response to nitrosative stress"/>
    <property type="evidence" value="ECO:0007669"/>
    <property type="project" value="TreeGrafter"/>
</dbReference>
<evidence type="ECO:0000313" key="22">
    <source>
        <dbReference type="Proteomes" id="UP000033452"/>
    </source>
</evidence>
<organism evidence="21 22">
    <name type="scientific">Pseudoalteromonas rubra</name>
    <dbReference type="NCBI Taxonomy" id="43658"/>
    <lineage>
        <taxon>Bacteria</taxon>
        <taxon>Pseudomonadati</taxon>
        <taxon>Pseudomonadota</taxon>
        <taxon>Gammaproteobacteria</taxon>
        <taxon>Alteromonadales</taxon>
        <taxon>Pseudoalteromonadaceae</taxon>
        <taxon>Pseudoalteromonas</taxon>
    </lineage>
</organism>
<dbReference type="NCBIfam" id="NF009805">
    <property type="entry name" value="PRK13289.1"/>
    <property type="match status" value="1"/>
</dbReference>
<keyword evidence="9" id="KW-0479">Metal-binding</keyword>
<evidence type="ECO:0000256" key="15">
    <source>
        <dbReference type="ARBA" id="ARBA00025094"/>
    </source>
</evidence>
<feature type="domain" description="FAD-binding FR-type" evidence="20">
    <location>
        <begin position="152"/>
        <end position="254"/>
    </location>
</feature>
<dbReference type="Gene3D" id="1.10.490.10">
    <property type="entry name" value="Globins"/>
    <property type="match status" value="1"/>
</dbReference>
<dbReference type="Gene3D" id="3.40.50.80">
    <property type="entry name" value="Nucleotide-binding domain of ferredoxin-NADP reductase (FNR) module"/>
    <property type="match status" value="1"/>
</dbReference>
<keyword evidence="12 21" id="KW-0560">Oxidoreductase</keyword>
<keyword evidence="7 18" id="KW-0561">Oxygen transport</keyword>
<dbReference type="PATRIC" id="fig|43658.5.peg.1915"/>
<evidence type="ECO:0000256" key="11">
    <source>
        <dbReference type="ARBA" id="ARBA00022857"/>
    </source>
</evidence>
<evidence type="ECO:0000256" key="8">
    <source>
        <dbReference type="ARBA" id="ARBA00022630"/>
    </source>
</evidence>
<dbReference type="GO" id="GO:0020037">
    <property type="term" value="F:heme binding"/>
    <property type="evidence" value="ECO:0007669"/>
    <property type="project" value="InterPro"/>
</dbReference>
<dbReference type="InterPro" id="IPR017938">
    <property type="entry name" value="Riboflavin_synthase-like_b-brl"/>
</dbReference>
<keyword evidence="22" id="KW-1185">Reference proteome</keyword>
<dbReference type="GO" id="GO:0008941">
    <property type="term" value="F:nitric oxide dioxygenase NAD(P)H activity"/>
    <property type="evidence" value="ECO:0007669"/>
    <property type="project" value="UniProtKB-EC"/>
</dbReference>
<accession>A0A0F4QSQ7</accession>
<evidence type="ECO:0000256" key="2">
    <source>
        <dbReference type="ARBA" id="ARBA00001974"/>
    </source>
</evidence>
<evidence type="ECO:0000256" key="14">
    <source>
        <dbReference type="ARBA" id="ARBA00023027"/>
    </source>
</evidence>
<dbReference type="GO" id="GO:0046872">
    <property type="term" value="F:metal ion binding"/>
    <property type="evidence" value="ECO:0007669"/>
    <property type="project" value="UniProtKB-KW"/>
</dbReference>
<evidence type="ECO:0000256" key="12">
    <source>
        <dbReference type="ARBA" id="ARBA00023002"/>
    </source>
</evidence>
<evidence type="ECO:0000256" key="5">
    <source>
        <dbReference type="ARBA" id="ARBA00022575"/>
    </source>
</evidence>
<evidence type="ECO:0000256" key="13">
    <source>
        <dbReference type="ARBA" id="ARBA00023004"/>
    </source>
</evidence>
<keyword evidence="10" id="KW-0274">FAD</keyword>
<evidence type="ECO:0000256" key="7">
    <source>
        <dbReference type="ARBA" id="ARBA00022621"/>
    </source>
</evidence>
<evidence type="ECO:0000256" key="16">
    <source>
        <dbReference type="ARBA" id="ARBA00048649"/>
    </source>
</evidence>
<dbReference type="GO" id="GO:0009636">
    <property type="term" value="P:response to toxic substance"/>
    <property type="evidence" value="ECO:0007669"/>
    <property type="project" value="UniProtKB-KW"/>
</dbReference>
<dbReference type="CDD" id="cd06184">
    <property type="entry name" value="flavohem_like_fad_nad_binding"/>
    <property type="match status" value="1"/>
</dbReference>
<dbReference type="InterPro" id="IPR000971">
    <property type="entry name" value="Globin"/>
</dbReference>
<comment type="catalytic activity">
    <reaction evidence="17">
        <text>2 nitric oxide + NADPH + 2 O2 = 2 nitrate + NADP(+) + H(+)</text>
        <dbReference type="Rhea" id="RHEA:19465"/>
        <dbReference type="ChEBI" id="CHEBI:15378"/>
        <dbReference type="ChEBI" id="CHEBI:15379"/>
        <dbReference type="ChEBI" id="CHEBI:16480"/>
        <dbReference type="ChEBI" id="CHEBI:17632"/>
        <dbReference type="ChEBI" id="CHEBI:57783"/>
        <dbReference type="ChEBI" id="CHEBI:58349"/>
        <dbReference type="EC" id="1.14.12.17"/>
    </reaction>
</comment>
<dbReference type="FunFam" id="1.10.490.10:FF:000003">
    <property type="entry name" value="Flavohemoprotein"/>
    <property type="match status" value="1"/>
</dbReference>
<evidence type="ECO:0000256" key="17">
    <source>
        <dbReference type="ARBA" id="ARBA00049433"/>
    </source>
</evidence>
<dbReference type="InterPro" id="IPR012292">
    <property type="entry name" value="Globin/Proto"/>
</dbReference>
<dbReference type="PANTHER" id="PTHR43396:SF3">
    <property type="entry name" value="FLAVOHEMOPROTEIN"/>
    <property type="match status" value="1"/>
</dbReference>
<dbReference type="SUPFAM" id="SSF46458">
    <property type="entry name" value="Globin-like"/>
    <property type="match status" value="1"/>
</dbReference>
<keyword evidence="14" id="KW-0520">NAD</keyword>
<comment type="similarity">
    <text evidence="18">Belongs to the globin family.</text>
</comment>
<dbReference type="CDD" id="cd08922">
    <property type="entry name" value="FHb-globin"/>
    <property type="match status" value="1"/>
</dbReference>
<dbReference type="InterPro" id="IPR039261">
    <property type="entry name" value="FNR_nucleotide-bd"/>
</dbReference>
<dbReference type="Pfam" id="PF00175">
    <property type="entry name" value="NAD_binding_1"/>
    <property type="match status" value="1"/>
</dbReference>
<dbReference type="GO" id="GO:0019825">
    <property type="term" value="F:oxygen binding"/>
    <property type="evidence" value="ECO:0007669"/>
    <property type="project" value="InterPro"/>
</dbReference>
<comment type="caution">
    <text evidence="21">The sequence shown here is derived from an EMBL/GenBank/DDBJ whole genome shotgun (WGS) entry which is preliminary data.</text>
</comment>
<keyword evidence="5" id="KW-0216">Detoxification</keyword>
<comment type="cofactor">
    <cofactor evidence="1">
        <name>heme b</name>
        <dbReference type="ChEBI" id="CHEBI:60344"/>
    </cofactor>
</comment>
<dbReference type="InterPro" id="IPR017927">
    <property type="entry name" value="FAD-bd_FR_type"/>
</dbReference>
<dbReference type="Proteomes" id="UP000033452">
    <property type="component" value="Unassembled WGS sequence"/>
</dbReference>
<comment type="catalytic activity">
    <reaction evidence="16">
        <text>2 nitric oxide + NADH + 2 O2 = 2 nitrate + NAD(+) + H(+)</text>
        <dbReference type="Rhea" id="RHEA:19469"/>
        <dbReference type="ChEBI" id="CHEBI:15378"/>
        <dbReference type="ChEBI" id="CHEBI:15379"/>
        <dbReference type="ChEBI" id="CHEBI:16480"/>
        <dbReference type="ChEBI" id="CHEBI:17632"/>
        <dbReference type="ChEBI" id="CHEBI:57540"/>
        <dbReference type="ChEBI" id="CHEBI:57945"/>
        <dbReference type="EC" id="1.14.12.17"/>
    </reaction>
</comment>
<dbReference type="Gene3D" id="2.40.30.10">
    <property type="entry name" value="Translation factors"/>
    <property type="match status" value="1"/>
</dbReference>
<evidence type="ECO:0000256" key="9">
    <source>
        <dbReference type="ARBA" id="ARBA00022723"/>
    </source>
</evidence>
<keyword evidence="8" id="KW-0285">Flavoprotein</keyword>
<dbReference type="EC" id="1.14.12.17" evidence="4"/>
<keyword evidence="11" id="KW-0521">NADP</keyword>